<keyword evidence="3" id="KW-1185">Reference proteome</keyword>
<dbReference type="Proteomes" id="UP001238088">
    <property type="component" value="Unassembled WGS sequence"/>
</dbReference>
<comment type="caution">
    <text evidence="2">The sequence shown here is derived from an EMBL/GenBank/DDBJ whole genome shotgun (WGS) entry which is preliminary data.</text>
</comment>
<protein>
    <recommendedName>
        <fullName evidence="4">DoxX-like family protein</fullName>
    </recommendedName>
</protein>
<proteinExistence type="predicted"/>
<keyword evidence="1" id="KW-0472">Membrane</keyword>
<sequence>MTPKPIYVETEIHTSIEKLWEATQTPSLHEQRDIRFSSITYLPKKEGEEQHFSYKRSLGPLIEIEGWGVSAGSYDSKNGTRSSSLHFGANTSLSPIKEGKGYWKYSPRQENVNFITQYNYEVPFGKIGGFFDAILIRPMIGWGTALSFDVLKNWLEKGESPAAQYMRFFSSWMISLFFCFIWFYHGLIPKLVLMHPDEITMITNLVPLSEMTGYRLVQLAGILEICFAVTWLVLRNKRKLFMLQIFIFPLLTIGAIAANPASLMAPFNPLTFNISLWVLSIAGFILSKELPSSRNCIRKG</sequence>
<feature type="transmembrane region" description="Helical" evidence="1">
    <location>
        <begin position="241"/>
        <end position="258"/>
    </location>
</feature>
<evidence type="ECO:0000313" key="3">
    <source>
        <dbReference type="Proteomes" id="UP001238088"/>
    </source>
</evidence>
<gene>
    <name evidence="2" type="ORF">J2S17_001618</name>
</gene>
<feature type="transmembrane region" description="Helical" evidence="1">
    <location>
        <begin position="165"/>
        <end position="184"/>
    </location>
</feature>
<organism evidence="2 3">
    <name type="scientific">Cytobacillus purgationiresistens</name>
    <dbReference type="NCBI Taxonomy" id="863449"/>
    <lineage>
        <taxon>Bacteria</taxon>
        <taxon>Bacillati</taxon>
        <taxon>Bacillota</taxon>
        <taxon>Bacilli</taxon>
        <taxon>Bacillales</taxon>
        <taxon>Bacillaceae</taxon>
        <taxon>Cytobacillus</taxon>
    </lineage>
</organism>
<feature type="transmembrane region" description="Helical" evidence="1">
    <location>
        <begin position="216"/>
        <end position="234"/>
    </location>
</feature>
<dbReference type="EMBL" id="JAUSUB010000005">
    <property type="protein sequence ID" value="MDQ0269746.1"/>
    <property type="molecule type" value="Genomic_DNA"/>
</dbReference>
<evidence type="ECO:0008006" key="4">
    <source>
        <dbReference type="Google" id="ProtNLM"/>
    </source>
</evidence>
<name>A0ABU0AER3_9BACI</name>
<reference evidence="2 3" key="1">
    <citation type="submission" date="2023-07" db="EMBL/GenBank/DDBJ databases">
        <title>Genomic Encyclopedia of Type Strains, Phase IV (KMG-IV): sequencing the most valuable type-strain genomes for metagenomic binning, comparative biology and taxonomic classification.</title>
        <authorList>
            <person name="Goeker M."/>
        </authorList>
    </citation>
    <scope>NUCLEOTIDE SEQUENCE [LARGE SCALE GENOMIC DNA]</scope>
    <source>
        <strain evidence="2 3">DSM 23494</strain>
    </source>
</reference>
<feature type="transmembrane region" description="Helical" evidence="1">
    <location>
        <begin position="270"/>
        <end position="287"/>
    </location>
</feature>
<keyword evidence="1" id="KW-1133">Transmembrane helix</keyword>
<dbReference type="InterPro" id="IPR025695">
    <property type="entry name" value="DoxX-like"/>
</dbReference>
<accession>A0ABU0AER3</accession>
<evidence type="ECO:0000256" key="1">
    <source>
        <dbReference type="SAM" id="Phobius"/>
    </source>
</evidence>
<evidence type="ECO:0000313" key="2">
    <source>
        <dbReference type="EMBL" id="MDQ0269746.1"/>
    </source>
</evidence>
<dbReference type="Pfam" id="PF13781">
    <property type="entry name" value="DoxX_3"/>
    <property type="match status" value="1"/>
</dbReference>
<dbReference type="RefSeq" id="WP_307473561.1">
    <property type="nucleotide sequence ID" value="NZ_JAUSUB010000005.1"/>
</dbReference>
<keyword evidence="1" id="KW-0812">Transmembrane</keyword>